<dbReference type="Proteomes" id="UP000275941">
    <property type="component" value="Unassembled WGS sequence"/>
</dbReference>
<dbReference type="InterPro" id="IPR016181">
    <property type="entry name" value="Acyl_CoA_acyltransferase"/>
</dbReference>
<dbReference type="InterPro" id="IPR000182">
    <property type="entry name" value="GNAT_dom"/>
</dbReference>
<gene>
    <name evidence="2" type="ORF">EGW70_15115</name>
</gene>
<dbReference type="Pfam" id="PF00583">
    <property type="entry name" value="Acetyltransf_1"/>
    <property type="match status" value="1"/>
</dbReference>
<name>A0A3N3YU51_ENTFL</name>
<feature type="domain" description="N-acetyltransferase" evidence="1">
    <location>
        <begin position="22"/>
        <end position="171"/>
    </location>
</feature>
<proteinExistence type="predicted"/>
<evidence type="ECO:0000313" key="2">
    <source>
        <dbReference type="EMBL" id="ROY45911.1"/>
    </source>
</evidence>
<dbReference type="OrthoDB" id="9783470at2"/>
<keyword evidence="2" id="KW-0808">Transferase</keyword>
<organism evidence="2 3">
    <name type="scientific">Enterococcus faecalis</name>
    <name type="common">Streptococcus faecalis</name>
    <dbReference type="NCBI Taxonomy" id="1351"/>
    <lineage>
        <taxon>Bacteria</taxon>
        <taxon>Bacillati</taxon>
        <taxon>Bacillota</taxon>
        <taxon>Bacilli</taxon>
        <taxon>Lactobacillales</taxon>
        <taxon>Enterococcaceae</taxon>
        <taxon>Enterococcus</taxon>
    </lineage>
</organism>
<accession>A0A3N3YU51</accession>
<dbReference type="PROSITE" id="PS51186">
    <property type="entry name" value="GNAT"/>
    <property type="match status" value="1"/>
</dbReference>
<dbReference type="SUPFAM" id="SSF55729">
    <property type="entry name" value="Acyl-CoA N-acyltransferases (Nat)"/>
    <property type="match status" value="1"/>
</dbReference>
<protein>
    <submittedName>
        <fullName evidence="2">N-acetyltransferase</fullName>
    </submittedName>
</protein>
<evidence type="ECO:0000313" key="3">
    <source>
        <dbReference type="Proteomes" id="UP000275941"/>
    </source>
</evidence>
<sequence>MKRKKACYTQFKKGESRKNMPISFVKDREEKGKCVREILLDLPEWFGLPESTEKYIEESSKLPLWCEKRKEEYLGFITLSQTSEDTAEIYCMGIKKDYHHQGLGTKLFKEAEGYAAKHYKYLQVKTVDEGHYSIYDQTICFYESLGFSRLEVFPNLWDEWNPCLVLVKKLEQK</sequence>
<dbReference type="Gene3D" id="3.40.630.30">
    <property type="match status" value="1"/>
</dbReference>
<dbReference type="CDD" id="cd04301">
    <property type="entry name" value="NAT_SF"/>
    <property type="match status" value="1"/>
</dbReference>
<comment type="caution">
    <text evidence="2">The sequence shown here is derived from an EMBL/GenBank/DDBJ whole genome shotgun (WGS) entry which is preliminary data.</text>
</comment>
<dbReference type="EMBL" id="RKOR01000068">
    <property type="protein sequence ID" value="ROY45911.1"/>
    <property type="molecule type" value="Genomic_DNA"/>
</dbReference>
<dbReference type="AlphaFoldDB" id="A0A3N3YU51"/>
<reference evidence="2 3" key="1">
    <citation type="submission" date="2018-10" db="EMBL/GenBank/DDBJ databases">
        <title>Genotypes and phenotypes of Enterococci isolated from broiler chickens.</title>
        <authorList>
            <person name="Muhammad A.R."/>
            <person name="Diarra M.S."/>
        </authorList>
    </citation>
    <scope>NUCLEOTIDE SEQUENCE [LARGE SCALE GENOMIC DNA]</scope>
    <source>
        <strain evidence="2 3">P7 C A21</strain>
    </source>
</reference>
<dbReference type="GO" id="GO:0016747">
    <property type="term" value="F:acyltransferase activity, transferring groups other than amino-acyl groups"/>
    <property type="evidence" value="ECO:0007669"/>
    <property type="project" value="InterPro"/>
</dbReference>
<evidence type="ECO:0000259" key="1">
    <source>
        <dbReference type="PROSITE" id="PS51186"/>
    </source>
</evidence>